<gene>
    <name evidence="1" type="ORF">IEQ44_13675</name>
</gene>
<accession>A0ABR9RX07</accession>
<dbReference type="EMBL" id="JADCSA010000015">
    <property type="protein sequence ID" value="MBE7325697.1"/>
    <property type="molecule type" value="Genomic_DNA"/>
</dbReference>
<dbReference type="Proteomes" id="UP000756387">
    <property type="component" value="Unassembled WGS sequence"/>
</dbReference>
<organism evidence="1 2">
    <name type="scientific">Nocardioides malaquae</name>
    <dbReference type="NCBI Taxonomy" id="2773426"/>
    <lineage>
        <taxon>Bacteria</taxon>
        <taxon>Bacillati</taxon>
        <taxon>Actinomycetota</taxon>
        <taxon>Actinomycetes</taxon>
        <taxon>Propionibacteriales</taxon>
        <taxon>Nocardioidaceae</taxon>
        <taxon>Nocardioides</taxon>
    </lineage>
</organism>
<proteinExistence type="predicted"/>
<evidence type="ECO:0000313" key="2">
    <source>
        <dbReference type="Proteomes" id="UP000756387"/>
    </source>
</evidence>
<sequence length="54" mass="6169">MPELEQRAVTTWRWWSTDDLTSAEVQVFPDNLVDLVRQASELVRTEAANPPGEL</sequence>
<evidence type="ECO:0000313" key="1">
    <source>
        <dbReference type="EMBL" id="MBE7325697.1"/>
    </source>
</evidence>
<reference evidence="1 2" key="1">
    <citation type="submission" date="2020-10" db="EMBL/GenBank/DDBJ databases">
        <title>Nocardioides sp. isolated from sludge.</title>
        <authorList>
            <person name="Zhang X."/>
        </authorList>
    </citation>
    <scope>NUCLEOTIDE SEQUENCE [LARGE SCALE GENOMIC DNA]</scope>
    <source>
        <strain evidence="1 2">Y6</strain>
    </source>
</reference>
<comment type="caution">
    <text evidence="1">The sequence shown here is derived from an EMBL/GenBank/DDBJ whole genome shotgun (WGS) entry which is preliminary data.</text>
</comment>
<protein>
    <submittedName>
        <fullName evidence="1">Uncharacterized protein</fullName>
    </submittedName>
</protein>
<keyword evidence="2" id="KW-1185">Reference proteome</keyword>
<dbReference type="RefSeq" id="WP_193639027.1">
    <property type="nucleotide sequence ID" value="NZ_JADCSA010000015.1"/>
</dbReference>
<name>A0ABR9RX07_9ACTN</name>